<dbReference type="SMART" id="SM01375">
    <property type="entry name" value="Dynein_light"/>
    <property type="match status" value="1"/>
</dbReference>
<dbReference type="PANTHER" id="PTHR11886">
    <property type="entry name" value="DYNEIN LIGHT CHAIN"/>
    <property type="match status" value="1"/>
</dbReference>
<evidence type="ECO:0000313" key="3">
    <source>
        <dbReference type="Proteomes" id="UP000886885"/>
    </source>
</evidence>
<name>A0A8X8CD20_POPTO</name>
<evidence type="ECO:0000256" key="1">
    <source>
        <dbReference type="RuleBase" id="RU365010"/>
    </source>
</evidence>
<keyword evidence="1" id="KW-0963">Cytoplasm</keyword>
<dbReference type="EMBL" id="JAAWWB010000020">
    <property type="protein sequence ID" value="KAG6757641.1"/>
    <property type="molecule type" value="Genomic_DNA"/>
</dbReference>
<accession>A0A8X8CD20</accession>
<dbReference type="Proteomes" id="UP000886885">
    <property type="component" value="Chromosome 10D"/>
</dbReference>
<evidence type="ECO:0000313" key="2">
    <source>
        <dbReference type="EMBL" id="KAG6757641.1"/>
    </source>
</evidence>
<dbReference type="GO" id="GO:0005868">
    <property type="term" value="C:cytoplasmic dynein complex"/>
    <property type="evidence" value="ECO:0007669"/>
    <property type="project" value="TreeGrafter"/>
</dbReference>
<keyword evidence="1" id="KW-0243">Dynein</keyword>
<dbReference type="PANTHER" id="PTHR11886:SF39">
    <property type="entry name" value="DYNEIN LIGHT CHAIN"/>
    <property type="match status" value="1"/>
</dbReference>
<dbReference type="Pfam" id="PF01221">
    <property type="entry name" value="Dynein_light"/>
    <property type="match status" value="1"/>
</dbReference>
<dbReference type="GO" id="GO:0007017">
    <property type="term" value="P:microtubule-based process"/>
    <property type="evidence" value="ECO:0007669"/>
    <property type="project" value="InterPro"/>
</dbReference>
<gene>
    <name evidence="2" type="ORF">POTOM_037961</name>
</gene>
<dbReference type="InterPro" id="IPR001372">
    <property type="entry name" value="Dynein_light_chain_typ-1/2"/>
</dbReference>
<comment type="caution">
    <text evidence="2">The sequence shown here is derived from an EMBL/GenBank/DDBJ whole genome shotgun (WGS) entry which is preliminary data.</text>
</comment>
<comment type="subcellular location">
    <subcellularLocation>
        <location evidence="1">Cytoplasm</location>
        <location evidence="1">Cytoskeleton</location>
    </subcellularLocation>
</comment>
<protein>
    <recommendedName>
        <fullName evidence="1">Dynein light chain</fullName>
    </recommendedName>
</protein>
<organism evidence="2 3">
    <name type="scientific">Populus tomentosa</name>
    <name type="common">Chinese white poplar</name>
    <dbReference type="NCBI Taxonomy" id="118781"/>
    <lineage>
        <taxon>Eukaryota</taxon>
        <taxon>Viridiplantae</taxon>
        <taxon>Streptophyta</taxon>
        <taxon>Embryophyta</taxon>
        <taxon>Tracheophyta</taxon>
        <taxon>Spermatophyta</taxon>
        <taxon>Magnoliopsida</taxon>
        <taxon>eudicotyledons</taxon>
        <taxon>Gunneridae</taxon>
        <taxon>Pentapetalae</taxon>
        <taxon>rosids</taxon>
        <taxon>fabids</taxon>
        <taxon>Malpighiales</taxon>
        <taxon>Salicaceae</taxon>
        <taxon>Saliceae</taxon>
        <taxon>Populus</taxon>
    </lineage>
</organism>
<keyword evidence="1" id="KW-0505">Motor protein</keyword>
<keyword evidence="1" id="KW-0206">Cytoskeleton</keyword>
<dbReference type="GO" id="GO:0005874">
    <property type="term" value="C:microtubule"/>
    <property type="evidence" value="ECO:0007669"/>
    <property type="project" value="UniProtKB-KW"/>
</dbReference>
<dbReference type="AlphaFoldDB" id="A0A8X8CD20"/>
<dbReference type="OrthoDB" id="10033309at2759"/>
<comment type="similarity">
    <text evidence="1">Belongs to the dynein light chain family.</text>
</comment>
<keyword evidence="1" id="KW-0493">Microtubule</keyword>
<dbReference type="GO" id="GO:0045505">
    <property type="term" value="F:dynein intermediate chain binding"/>
    <property type="evidence" value="ECO:0007669"/>
    <property type="project" value="TreeGrafter"/>
</dbReference>
<keyword evidence="3" id="KW-1185">Reference proteome</keyword>
<reference evidence="2" key="1">
    <citation type="journal article" date="2020" name="bioRxiv">
        <title>Hybrid origin of Populus tomentosa Carr. identified through genome sequencing and phylogenomic analysis.</title>
        <authorList>
            <person name="An X."/>
            <person name="Gao K."/>
            <person name="Chen Z."/>
            <person name="Li J."/>
            <person name="Yang X."/>
            <person name="Yang X."/>
            <person name="Zhou J."/>
            <person name="Guo T."/>
            <person name="Zhao T."/>
            <person name="Huang S."/>
            <person name="Miao D."/>
            <person name="Khan W.U."/>
            <person name="Rao P."/>
            <person name="Ye M."/>
            <person name="Lei B."/>
            <person name="Liao W."/>
            <person name="Wang J."/>
            <person name="Ji L."/>
            <person name="Li Y."/>
            <person name="Guo B."/>
            <person name="Mustafa N.S."/>
            <person name="Li S."/>
            <person name="Yun Q."/>
            <person name="Keller S.R."/>
            <person name="Mao J."/>
            <person name="Zhang R."/>
            <person name="Strauss S.H."/>
        </authorList>
    </citation>
    <scope>NUCLEOTIDE SEQUENCE</scope>
    <source>
        <strain evidence="2">GM15</strain>
        <tissue evidence="2">Leaf</tissue>
    </source>
</reference>
<proteinExistence type="inferred from homology"/>
<sequence>MEGAELELERRSKFLSSLIEKKKAKEHQEQHSKLNVRVRAADMPVLLQDRAFRCARDQLDSMPGKLDSKRLALSLKKRERNYVNLNMGFPSTYPPSLAVDVSLGSSCKPDVLLFKLELCRLSQFLLVCQEFDAAYGPAWHCIVGTSFGSYVTHSTGGFLYFSIDKVYILLFRTAVEPLNR</sequence>